<reference evidence="1" key="1">
    <citation type="journal article" date="2015" name="Nature">
        <title>Complex archaea that bridge the gap between prokaryotes and eukaryotes.</title>
        <authorList>
            <person name="Spang A."/>
            <person name="Saw J.H."/>
            <person name="Jorgensen S.L."/>
            <person name="Zaremba-Niedzwiedzka K."/>
            <person name="Martijn J."/>
            <person name="Lind A.E."/>
            <person name="van Eijk R."/>
            <person name="Schleper C."/>
            <person name="Guy L."/>
            <person name="Ettema T.J."/>
        </authorList>
    </citation>
    <scope>NUCLEOTIDE SEQUENCE</scope>
</reference>
<protein>
    <submittedName>
        <fullName evidence="1">Uncharacterized protein</fullName>
    </submittedName>
</protein>
<organism evidence="1">
    <name type="scientific">marine sediment metagenome</name>
    <dbReference type="NCBI Taxonomy" id="412755"/>
    <lineage>
        <taxon>unclassified sequences</taxon>
        <taxon>metagenomes</taxon>
        <taxon>ecological metagenomes</taxon>
    </lineage>
</organism>
<evidence type="ECO:0000313" key="1">
    <source>
        <dbReference type="EMBL" id="KKM68641.1"/>
    </source>
</evidence>
<dbReference type="AlphaFoldDB" id="A0A0F9K1S8"/>
<feature type="non-terminal residue" evidence="1">
    <location>
        <position position="162"/>
    </location>
</feature>
<accession>A0A0F9K1S8</accession>
<gene>
    <name evidence="1" type="ORF">LCGC14_1458770</name>
</gene>
<proteinExistence type="predicted"/>
<comment type="caution">
    <text evidence="1">The sequence shown here is derived from an EMBL/GenBank/DDBJ whole genome shotgun (WGS) entry which is preliminary data.</text>
</comment>
<dbReference type="EMBL" id="LAZR01010132">
    <property type="protein sequence ID" value="KKM68641.1"/>
    <property type="molecule type" value="Genomic_DNA"/>
</dbReference>
<sequence length="162" mass="18575">MNKDIQWRKWEAKGCPAPPPDSYKQWAVKEAGKGFDVFVETGTYLGDMVWAQRHNFYTIYSIELGRDLHDKAVDRFRECQNVFLLIGDSADILKWIIKMIHEPALFWLDAHFSGGVTVMGDRITPILAEIDIIKSSGLNHKILIDDARCFGKMGFPSLKMIR</sequence>
<name>A0A0F9K1S8_9ZZZZ</name>